<protein>
    <submittedName>
        <fullName evidence="5">Actin-related protein 6</fullName>
    </submittedName>
</protein>
<dbReference type="GO" id="GO:0005737">
    <property type="term" value="C:cytoplasm"/>
    <property type="evidence" value="ECO:0007669"/>
    <property type="project" value="UniProtKB-SubCell"/>
</dbReference>
<dbReference type="SUPFAM" id="SSF53067">
    <property type="entry name" value="Actin-like ATPase domain"/>
    <property type="match status" value="2"/>
</dbReference>
<dbReference type="InterPro" id="IPR004000">
    <property type="entry name" value="Actin"/>
</dbReference>
<dbReference type="Gene3D" id="3.90.640.10">
    <property type="entry name" value="Actin, Chain A, domain 4"/>
    <property type="match status" value="1"/>
</dbReference>
<dbReference type="Pfam" id="PF00022">
    <property type="entry name" value="Actin"/>
    <property type="match status" value="1"/>
</dbReference>
<dbReference type="FunFam" id="3.90.640.10:FF:000014">
    <property type="entry name" value="Putative actin-related protein 6"/>
    <property type="match status" value="1"/>
</dbReference>
<name>A0A0N4ZX69_PARTI</name>
<reference evidence="5" key="1">
    <citation type="submission" date="2017-02" db="UniProtKB">
        <authorList>
            <consortium name="WormBaseParasite"/>
        </authorList>
    </citation>
    <scope>IDENTIFICATION</scope>
</reference>
<dbReference type="PANTHER" id="PTHR11937">
    <property type="entry name" value="ACTIN"/>
    <property type="match status" value="1"/>
</dbReference>
<dbReference type="WBParaSite" id="PTRK_0001328300.1">
    <property type="protein sequence ID" value="PTRK_0001328300.1"/>
    <property type="gene ID" value="PTRK_0001328300"/>
</dbReference>
<comment type="subcellular location">
    <subcellularLocation>
        <location evidence="1">Cytoplasm</location>
    </subcellularLocation>
</comment>
<dbReference type="GO" id="GO:0005634">
    <property type="term" value="C:nucleus"/>
    <property type="evidence" value="ECO:0007669"/>
    <property type="project" value="UniProtKB-ARBA"/>
</dbReference>
<evidence type="ECO:0000256" key="1">
    <source>
        <dbReference type="ARBA" id="ARBA00004496"/>
    </source>
</evidence>
<organism evidence="4 5">
    <name type="scientific">Parastrongyloides trichosuri</name>
    <name type="common">Possum-specific nematode worm</name>
    <dbReference type="NCBI Taxonomy" id="131310"/>
    <lineage>
        <taxon>Eukaryota</taxon>
        <taxon>Metazoa</taxon>
        <taxon>Ecdysozoa</taxon>
        <taxon>Nematoda</taxon>
        <taxon>Chromadorea</taxon>
        <taxon>Rhabditida</taxon>
        <taxon>Tylenchina</taxon>
        <taxon>Panagrolaimomorpha</taxon>
        <taxon>Strongyloidoidea</taxon>
        <taxon>Strongyloididae</taxon>
        <taxon>Parastrongyloides</taxon>
    </lineage>
</organism>
<proteinExistence type="inferred from homology"/>
<dbReference type="AlphaFoldDB" id="A0A0N4ZX69"/>
<accession>A0A0N4ZX69</accession>
<evidence type="ECO:0000313" key="5">
    <source>
        <dbReference type="WBParaSite" id="PTRK_0001328300.1"/>
    </source>
</evidence>
<dbReference type="Proteomes" id="UP000038045">
    <property type="component" value="Unplaced"/>
</dbReference>
<dbReference type="Gene3D" id="2.30.36.70">
    <property type="entry name" value="Actin, Chain A, domain 2"/>
    <property type="match status" value="1"/>
</dbReference>
<evidence type="ECO:0000256" key="2">
    <source>
        <dbReference type="ARBA" id="ARBA00005665"/>
    </source>
</evidence>
<sequence>MEENPLFILDNGGYQYKAGLSSATVPSVFPNGLVKCKNDRKRLYIGSEFAELQDKVGLYYQMAFERGYLVNWDVEFQVWEQMFSNNCCNLNVSETNLILTDPNCNIPAVKDCSYEVVYEYFGFNGLFKTSASGLVAIDSLTRENKKLCLVIDSGYSFTHILPYVDGKLVADNVIRIDVGGKLLTNQLKDWITYRQLNVLEETYIINQVKEDCCFVSLSTKLDFEIAKRSVPYNTIKCEYILPDYVTLSKGQKMKPGQFSIEKYPDNQMITLNTERFVIPEILFNPSGIEINQMGISEAVNYVIEKFNKPFHGGFFSNIKPIGGNILFKGFKDRLYSDVRSNCDATLTVNVDVSSNPLVEPWFCGKRNEEYLKKQLISKKDYDEHGVNYCKRRFLNFYHLDE</sequence>
<dbReference type="SMART" id="SM00268">
    <property type="entry name" value="ACTIN"/>
    <property type="match status" value="1"/>
</dbReference>
<dbReference type="CDD" id="cd10210">
    <property type="entry name" value="ASKHA_NBD_Arp6"/>
    <property type="match status" value="1"/>
</dbReference>
<keyword evidence="3" id="KW-0963">Cytoplasm</keyword>
<dbReference type="Gene3D" id="3.30.420.40">
    <property type="match status" value="2"/>
</dbReference>
<comment type="similarity">
    <text evidence="2">Belongs to the actin family. ARP6 subfamily.</text>
</comment>
<evidence type="ECO:0000313" key="4">
    <source>
        <dbReference type="Proteomes" id="UP000038045"/>
    </source>
</evidence>
<dbReference type="InterPro" id="IPR043129">
    <property type="entry name" value="ATPase_NBD"/>
</dbReference>
<keyword evidence="4" id="KW-1185">Reference proteome</keyword>
<dbReference type="STRING" id="131310.A0A0N4ZX69"/>
<evidence type="ECO:0000256" key="3">
    <source>
        <dbReference type="ARBA" id="ARBA00022490"/>
    </source>
</evidence>